<evidence type="ECO:0000313" key="10">
    <source>
        <dbReference type="Proteomes" id="UP000831485"/>
    </source>
</evidence>
<evidence type="ECO:0000256" key="4">
    <source>
        <dbReference type="ARBA" id="ARBA00022759"/>
    </source>
</evidence>
<proteinExistence type="inferred from homology"/>
<dbReference type="GO" id="GO:0006401">
    <property type="term" value="P:RNA catabolic process"/>
    <property type="evidence" value="ECO:0007669"/>
    <property type="project" value="InterPro"/>
</dbReference>
<organism evidence="7 9">
    <name type="scientific">Geomonas paludis</name>
    <dbReference type="NCBI Taxonomy" id="2740185"/>
    <lineage>
        <taxon>Bacteria</taxon>
        <taxon>Pseudomonadati</taxon>
        <taxon>Thermodesulfobacteriota</taxon>
        <taxon>Desulfuromonadia</taxon>
        <taxon>Geobacterales</taxon>
        <taxon>Geobacteraceae</taxon>
        <taxon>Geomonas</taxon>
    </lineage>
</organism>
<evidence type="ECO:0000313" key="7">
    <source>
        <dbReference type="EMBL" id="GFO65126.1"/>
    </source>
</evidence>
<dbReference type="GO" id="GO:0016787">
    <property type="term" value="F:hydrolase activity"/>
    <property type="evidence" value="ECO:0007669"/>
    <property type="project" value="UniProtKB-KW"/>
</dbReference>
<dbReference type="EMBL" id="BLXY01000007">
    <property type="protein sequence ID" value="GFO65126.1"/>
    <property type="molecule type" value="Genomic_DNA"/>
</dbReference>
<reference evidence="8" key="3">
    <citation type="submission" date="2022-04" db="EMBL/GenBank/DDBJ databases">
        <authorList>
            <person name="Liu G."/>
        </authorList>
    </citation>
    <scope>NUCLEOTIDE SEQUENCE</scope>
    <source>
        <strain evidence="8">RG22</strain>
    </source>
</reference>
<dbReference type="GO" id="GO:0004519">
    <property type="term" value="F:endonuclease activity"/>
    <property type="evidence" value="ECO:0007669"/>
    <property type="project" value="UniProtKB-KW"/>
</dbReference>
<evidence type="ECO:0000256" key="6">
    <source>
        <dbReference type="ARBA" id="ARBA00030388"/>
    </source>
</evidence>
<keyword evidence="2" id="KW-1277">Toxin-antitoxin system</keyword>
<dbReference type="RefSeq" id="WP_183348897.1">
    <property type="nucleotide sequence ID" value="NZ_BLXY01000007.1"/>
</dbReference>
<gene>
    <name evidence="7" type="primary">relK</name>
    <name evidence="7" type="ORF">GMPD_30450</name>
    <name evidence="8" type="ORF">M1B72_05860</name>
</gene>
<evidence type="ECO:0000256" key="2">
    <source>
        <dbReference type="ARBA" id="ARBA00022649"/>
    </source>
</evidence>
<dbReference type="Proteomes" id="UP000568888">
    <property type="component" value="Unassembled WGS sequence"/>
</dbReference>
<sequence length="89" mass="10545">MAAKLRAAVFHPEFREDLRHWVEVDRKTALRALSLVEAVLRDPFQGIGKPEPLKYLSPGVWSRRLTQEHRLVYLVSDDRIDFLQARYHY</sequence>
<dbReference type="InterPro" id="IPR035093">
    <property type="entry name" value="RelE/ParE_toxin_dom_sf"/>
</dbReference>
<evidence type="ECO:0000256" key="5">
    <source>
        <dbReference type="ARBA" id="ARBA00022801"/>
    </source>
</evidence>
<comment type="similarity">
    <text evidence="1">Belongs to the YoeB family.</text>
</comment>
<evidence type="ECO:0000313" key="8">
    <source>
        <dbReference type="EMBL" id="UPU37232.1"/>
    </source>
</evidence>
<dbReference type="PANTHER" id="PTHR38039:SF1">
    <property type="entry name" value="TOXIN YOEB"/>
    <property type="match status" value="1"/>
</dbReference>
<dbReference type="Proteomes" id="UP000831485">
    <property type="component" value="Chromosome"/>
</dbReference>
<keyword evidence="10" id="KW-1185">Reference proteome</keyword>
<evidence type="ECO:0000256" key="1">
    <source>
        <dbReference type="ARBA" id="ARBA00008172"/>
    </source>
</evidence>
<accession>A0A6V8MY19</accession>
<dbReference type="EMBL" id="CP096574">
    <property type="protein sequence ID" value="UPU37232.1"/>
    <property type="molecule type" value="Genomic_DNA"/>
</dbReference>
<reference evidence="7" key="2">
    <citation type="journal article" date="2021" name="Int. J. Syst. Evol. Microbiol.">
        <title>Geomonas silvestris sp. nov., Geomonas paludis sp. nov. and Geomonas limicola sp. nov., isolated from terrestrial environments, and emended description of the genus Geomonas.</title>
        <authorList>
            <person name="Itoh H."/>
            <person name="Xu Z."/>
            <person name="Masuda Y."/>
            <person name="Ushijima N."/>
            <person name="Hayakawa C."/>
            <person name="Shiratori Y."/>
            <person name="Senoo K."/>
        </authorList>
    </citation>
    <scope>NUCLEOTIDE SEQUENCE</scope>
    <source>
        <strain evidence="7">Red736</strain>
    </source>
</reference>
<dbReference type="NCBIfam" id="TIGR02116">
    <property type="entry name" value="toxin_Txe_YoeB"/>
    <property type="match status" value="1"/>
</dbReference>
<dbReference type="Gene3D" id="3.30.2310.20">
    <property type="entry name" value="RelE-like"/>
    <property type="match status" value="1"/>
</dbReference>
<keyword evidence="4" id="KW-0255">Endonuclease</keyword>
<evidence type="ECO:0000256" key="3">
    <source>
        <dbReference type="ARBA" id="ARBA00022722"/>
    </source>
</evidence>
<name>A0A6V8MY19_9BACT</name>
<reference evidence="9" key="1">
    <citation type="submission" date="2020-06" db="EMBL/GenBank/DDBJ databases">
        <title>Draft genomic sequecing of Geomonas sp. Red736.</title>
        <authorList>
            <person name="Itoh H."/>
            <person name="Xu Z.X."/>
            <person name="Ushijima N."/>
            <person name="Masuda Y."/>
            <person name="Shiratori Y."/>
            <person name="Senoo K."/>
        </authorList>
    </citation>
    <scope>NUCLEOTIDE SEQUENCE [LARGE SCALE GENOMIC DNA]</scope>
    <source>
        <strain evidence="9">Red736</strain>
    </source>
</reference>
<dbReference type="PANTHER" id="PTHR38039">
    <property type="entry name" value="TOXIN YOEB"/>
    <property type="match status" value="1"/>
</dbReference>
<dbReference type="GO" id="GO:0045892">
    <property type="term" value="P:negative regulation of DNA-templated transcription"/>
    <property type="evidence" value="ECO:0007669"/>
    <property type="project" value="TreeGrafter"/>
</dbReference>
<dbReference type="Pfam" id="PF06769">
    <property type="entry name" value="YoeB_toxin"/>
    <property type="match status" value="1"/>
</dbReference>
<dbReference type="SUPFAM" id="SSF143011">
    <property type="entry name" value="RelE-like"/>
    <property type="match status" value="1"/>
</dbReference>
<dbReference type="AlphaFoldDB" id="A0A6V8MY19"/>
<dbReference type="InterPro" id="IPR009614">
    <property type="entry name" value="YoeB_toxin"/>
</dbReference>
<evidence type="ECO:0000313" key="9">
    <source>
        <dbReference type="Proteomes" id="UP000568888"/>
    </source>
</evidence>
<protein>
    <recommendedName>
        <fullName evidence="6">Putative mRNA interferase YoeB</fullName>
    </recommendedName>
</protein>
<keyword evidence="3" id="KW-0540">Nuclease</keyword>
<keyword evidence="5" id="KW-0378">Hydrolase</keyword>